<dbReference type="Proteomes" id="UP001253595">
    <property type="component" value="Unassembled WGS sequence"/>
</dbReference>
<dbReference type="SUPFAM" id="SSF160631">
    <property type="entry name" value="SMI1/KNR4-like"/>
    <property type="match status" value="1"/>
</dbReference>
<protein>
    <recommendedName>
        <fullName evidence="3">Cell wall assembly protein</fullName>
    </recommendedName>
</protein>
<proteinExistence type="predicted"/>
<evidence type="ECO:0000313" key="1">
    <source>
        <dbReference type="EMBL" id="MDR7092032.1"/>
    </source>
</evidence>
<accession>A0ABU1V3T4</accession>
<gene>
    <name evidence="1" type="ORF">J2X05_004070</name>
</gene>
<reference evidence="1 2" key="1">
    <citation type="submission" date="2023-07" db="EMBL/GenBank/DDBJ databases">
        <title>Sorghum-associated microbial communities from plants grown in Nebraska, USA.</title>
        <authorList>
            <person name="Schachtman D."/>
        </authorList>
    </citation>
    <scope>NUCLEOTIDE SEQUENCE [LARGE SCALE GENOMIC DNA]</scope>
    <source>
        <strain evidence="1 2">BE190</strain>
    </source>
</reference>
<sequence>MSERDSDIDEVLEMLRDSNEPVPVPLELPDEDRLVEIEEELLLPIPREMRSFLMEASDVVYGSIEPVTAADPYSHTYLPEVTAVAWEQGVPRYLMPLCEVNGAYYCVEQDGEVVFWRDGELTDETWPSVWHWVRDVWLES</sequence>
<dbReference type="InterPro" id="IPR037883">
    <property type="entry name" value="Knr4/Smi1-like_sf"/>
</dbReference>
<evidence type="ECO:0000313" key="2">
    <source>
        <dbReference type="Proteomes" id="UP001253595"/>
    </source>
</evidence>
<dbReference type="EMBL" id="JAVDVX010000009">
    <property type="protein sequence ID" value="MDR7092032.1"/>
    <property type="molecule type" value="Genomic_DNA"/>
</dbReference>
<dbReference type="Gene3D" id="3.40.1580.10">
    <property type="entry name" value="SMI1/KNR4-like"/>
    <property type="match status" value="1"/>
</dbReference>
<name>A0ABU1V3T4_9GAMM</name>
<dbReference type="Pfam" id="PF14567">
    <property type="entry name" value="SUKH_5"/>
    <property type="match status" value="1"/>
</dbReference>
<evidence type="ECO:0008006" key="3">
    <source>
        <dbReference type="Google" id="ProtNLM"/>
    </source>
</evidence>
<organism evidence="1 2">
    <name type="scientific">Cellvibrio fibrivorans</name>
    <dbReference type="NCBI Taxonomy" id="126350"/>
    <lineage>
        <taxon>Bacteria</taxon>
        <taxon>Pseudomonadati</taxon>
        <taxon>Pseudomonadota</taxon>
        <taxon>Gammaproteobacteria</taxon>
        <taxon>Cellvibrionales</taxon>
        <taxon>Cellvibrionaceae</taxon>
        <taxon>Cellvibrio</taxon>
    </lineage>
</organism>
<keyword evidence="2" id="KW-1185">Reference proteome</keyword>
<comment type="caution">
    <text evidence="1">The sequence shown here is derived from an EMBL/GenBank/DDBJ whole genome shotgun (WGS) entry which is preliminary data.</text>
</comment>